<accession>F0F3E1</accession>
<feature type="domain" description="Peptidase S26" evidence="9">
    <location>
        <begin position="69"/>
        <end position="286"/>
    </location>
</feature>
<organism evidence="10 11">
    <name type="scientific">Prevotella multiformis DSM 16608</name>
    <dbReference type="NCBI Taxonomy" id="888743"/>
    <lineage>
        <taxon>Bacteria</taxon>
        <taxon>Pseudomonadati</taxon>
        <taxon>Bacteroidota</taxon>
        <taxon>Bacteroidia</taxon>
        <taxon>Bacteroidales</taxon>
        <taxon>Prevotellaceae</taxon>
        <taxon>Prevotella</taxon>
    </lineage>
</organism>
<keyword evidence="5 10" id="KW-0378">Hydrolase</keyword>
<dbReference type="STRING" id="888743.HMPREF9141_0107"/>
<evidence type="ECO:0000256" key="6">
    <source>
        <dbReference type="ARBA" id="ARBA00029906"/>
    </source>
</evidence>
<keyword evidence="8" id="KW-0812">Transmembrane</keyword>
<dbReference type="PRINTS" id="PR00727">
    <property type="entry name" value="LEADERPTASE"/>
</dbReference>
<keyword evidence="11" id="KW-1185">Reference proteome</keyword>
<reference evidence="10 11" key="1">
    <citation type="submission" date="2011-01" db="EMBL/GenBank/DDBJ databases">
        <authorList>
            <person name="Muzny D."/>
            <person name="Qin X."/>
            <person name="Deng J."/>
            <person name="Jiang H."/>
            <person name="Liu Y."/>
            <person name="Qu J."/>
            <person name="Song X.-Z."/>
            <person name="Zhang L."/>
            <person name="Thornton R."/>
            <person name="Coyle M."/>
            <person name="Francisco L."/>
            <person name="Jackson L."/>
            <person name="Javaid M."/>
            <person name="Korchina V."/>
            <person name="Kovar C."/>
            <person name="Mata R."/>
            <person name="Mathew T."/>
            <person name="Ngo R."/>
            <person name="Nguyen L."/>
            <person name="Nguyen N."/>
            <person name="Okwuonu G."/>
            <person name="Ongeri F."/>
            <person name="Pham C."/>
            <person name="Simmons D."/>
            <person name="Wilczek-Boney K."/>
            <person name="Hale W."/>
            <person name="Jakkamsetti A."/>
            <person name="Pham P."/>
            <person name="Ruth R."/>
            <person name="San Lucas F."/>
            <person name="Warren J."/>
            <person name="Zhang J."/>
            <person name="Zhao Z."/>
            <person name="Zhou C."/>
            <person name="Zhu D."/>
            <person name="Lee S."/>
            <person name="Bess C."/>
            <person name="Blankenburg K."/>
            <person name="Forbes L."/>
            <person name="Fu Q."/>
            <person name="Gubbala S."/>
            <person name="Hirani K."/>
            <person name="Jayaseelan J.C."/>
            <person name="Lara F."/>
            <person name="Munidasa M."/>
            <person name="Palculict T."/>
            <person name="Patil S."/>
            <person name="Pu L.-L."/>
            <person name="Saada N."/>
            <person name="Tang L."/>
            <person name="Weissenberger G."/>
            <person name="Zhu Y."/>
            <person name="Hemphill L."/>
            <person name="Shang Y."/>
            <person name="Youmans B."/>
            <person name="Ayvaz T."/>
            <person name="Ross M."/>
            <person name="Santibanez J."/>
            <person name="Aqrawi P."/>
            <person name="Gross S."/>
            <person name="Joshi V."/>
            <person name="Fowler G."/>
            <person name="Nazareth L."/>
            <person name="Reid J."/>
            <person name="Worley K."/>
            <person name="Petrosino J."/>
            <person name="Highlander S."/>
            <person name="Gibbs R."/>
        </authorList>
    </citation>
    <scope>NUCLEOTIDE SEQUENCE [LARGE SCALE GENOMIC DNA]</scope>
    <source>
        <strain evidence="10 11">DSM 16608</strain>
    </source>
</reference>
<dbReference type="GO" id="GO:0016020">
    <property type="term" value="C:membrane"/>
    <property type="evidence" value="ECO:0007669"/>
    <property type="project" value="InterPro"/>
</dbReference>
<dbReference type="OrthoDB" id="9802919at2"/>
<feature type="active site" evidence="7">
    <location>
        <position position="254"/>
    </location>
</feature>
<evidence type="ECO:0000256" key="3">
    <source>
        <dbReference type="ARBA" id="ARBA00013208"/>
    </source>
</evidence>
<gene>
    <name evidence="10" type="primary">lepB</name>
    <name evidence="10" type="ORF">HMPREF9141_0107</name>
</gene>
<dbReference type="GO" id="GO:0006465">
    <property type="term" value="P:signal peptide processing"/>
    <property type="evidence" value="ECO:0007669"/>
    <property type="project" value="InterPro"/>
</dbReference>
<dbReference type="EMBL" id="AEWX01000001">
    <property type="protein sequence ID" value="EGC21357.1"/>
    <property type="molecule type" value="Genomic_DNA"/>
</dbReference>
<dbReference type="GO" id="GO:0009003">
    <property type="term" value="F:signal peptidase activity"/>
    <property type="evidence" value="ECO:0007669"/>
    <property type="project" value="UniProtKB-EC"/>
</dbReference>
<evidence type="ECO:0000256" key="2">
    <source>
        <dbReference type="ARBA" id="ARBA00009370"/>
    </source>
</evidence>
<evidence type="ECO:0000256" key="8">
    <source>
        <dbReference type="SAM" id="Phobius"/>
    </source>
</evidence>
<dbReference type="PROSITE" id="PS00761">
    <property type="entry name" value="SPASE_I_3"/>
    <property type="match status" value="1"/>
</dbReference>
<dbReference type="HOGENOM" id="CLU_028723_1_0_10"/>
<evidence type="ECO:0000256" key="4">
    <source>
        <dbReference type="ARBA" id="ARBA00019232"/>
    </source>
</evidence>
<feature type="domain" description="Peptidase S26" evidence="9">
    <location>
        <begin position="450"/>
        <end position="485"/>
    </location>
</feature>
<dbReference type="RefSeq" id="WP_007367649.1">
    <property type="nucleotide sequence ID" value="NZ_GL872283.1"/>
</dbReference>
<dbReference type="AlphaFoldDB" id="F0F3E1"/>
<name>F0F3E1_9BACT</name>
<dbReference type="Proteomes" id="UP000005697">
    <property type="component" value="Unassembled WGS sequence"/>
</dbReference>
<evidence type="ECO:0000313" key="10">
    <source>
        <dbReference type="EMBL" id="EGC21357.1"/>
    </source>
</evidence>
<feature type="transmembrane region" description="Helical" evidence="8">
    <location>
        <begin position="70"/>
        <end position="90"/>
    </location>
</feature>
<feature type="active site" evidence="7">
    <location>
        <position position="99"/>
    </location>
</feature>
<dbReference type="GO" id="GO:0004252">
    <property type="term" value="F:serine-type endopeptidase activity"/>
    <property type="evidence" value="ECO:0007669"/>
    <property type="project" value="InterPro"/>
</dbReference>
<evidence type="ECO:0000256" key="7">
    <source>
        <dbReference type="PIRSR" id="PIRSR600223-1"/>
    </source>
</evidence>
<feature type="transmembrane region" description="Helical" evidence="8">
    <location>
        <begin position="22"/>
        <end position="49"/>
    </location>
</feature>
<dbReference type="InterPro" id="IPR000223">
    <property type="entry name" value="Pept_S26A_signal_pept_1"/>
</dbReference>
<keyword evidence="8" id="KW-0472">Membrane</keyword>
<dbReference type="SUPFAM" id="SSF51306">
    <property type="entry name" value="LexA/Signal peptidase"/>
    <property type="match status" value="1"/>
</dbReference>
<sequence>MIDKEKAALNPKKQWAKFVSVLVLYLLFLFWVKSWWGLLVVPFIFDVYITKKIRWQWWKDAEGPVRFMMGWVDALVFALVAVYFINLFFFQNYVIPSSSLEKSLLTGDYLFVSKVSYGPRIPETPLTMPLTQHTLPLINTKSYISWPHWDYRRVKGLGKVQLNDIVVFNFPAGDTIMSEPAYQGNDFYHDAYTMGEDFLAQQNPGINLSAMTTLQQRAFYEKAYATGRAYIVKNAGTYGPLDWRPTDRRENYVKRCVGLPGQTLQIRNRIVYLDGKADKEPEKVQYTYFIKFNNITAADLLGERFDDLRKDFEISAEDVQSLSRLHGYDVDRGYVLNNAVLLQYDGYMPLTKRAAAELKREGLVKSMRPVTDRDLYAGPYYPLNAFTGWTRDNYGPIWIPAKGKSIALTLQNLPVYERCIKVYEKNDLQVRNGRIYINGKPAGSYTFKMDYYWMMGDNRHNSADSRYWGFVPEDHIVGKPLFIWWSSDPDRKGFGGIRWHRLFNWVDNIR</sequence>
<dbReference type="eggNOG" id="COG0681">
    <property type="taxonomic scope" value="Bacteria"/>
</dbReference>
<dbReference type="Pfam" id="PF10502">
    <property type="entry name" value="Peptidase_S26"/>
    <property type="match status" value="2"/>
</dbReference>
<comment type="catalytic activity">
    <reaction evidence="1">
        <text>Cleavage of hydrophobic, N-terminal signal or leader sequences from secreted and periplasmic proteins.</text>
        <dbReference type="EC" id="3.4.21.89"/>
    </reaction>
</comment>
<evidence type="ECO:0000259" key="9">
    <source>
        <dbReference type="Pfam" id="PF10502"/>
    </source>
</evidence>
<dbReference type="InterPro" id="IPR036286">
    <property type="entry name" value="LexA/Signal_pep-like_sf"/>
</dbReference>
<dbReference type="CDD" id="cd06530">
    <property type="entry name" value="S26_SPase_I"/>
    <property type="match status" value="2"/>
</dbReference>
<evidence type="ECO:0000256" key="5">
    <source>
        <dbReference type="ARBA" id="ARBA00022801"/>
    </source>
</evidence>
<comment type="similarity">
    <text evidence="2">Belongs to the peptidase S26 family.</text>
</comment>
<dbReference type="InterPro" id="IPR019533">
    <property type="entry name" value="Peptidase_S26"/>
</dbReference>
<keyword evidence="8" id="KW-1133">Transmembrane helix</keyword>
<dbReference type="PANTHER" id="PTHR43390">
    <property type="entry name" value="SIGNAL PEPTIDASE I"/>
    <property type="match status" value="1"/>
</dbReference>
<proteinExistence type="inferred from homology"/>
<dbReference type="InterPro" id="IPR019758">
    <property type="entry name" value="Pept_S26A_signal_pept_1_CS"/>
</dbReference>
<evidence type="ECO:0000256" key="1">
    <source>
        <dbReference type="ARBA" id="ARBA00000677"/>
    </source>
</evidence>
<dbReference type="PANTHER" id="PTHR43390:SF1">
    <property type="entry name" value="CHLOROPLAST PROCESSING PEPTIDASE"/>
    <property type="match status" value="1"/>
</dbReference>
<dbReference type="Gene3D" id="2.10.109.10">
    <property type="entry name" value="Umud Fragment, subunit A"/>
    <property type="match status" value="2"/>
</dbReference>
<comment type="caution">
    <text evidence="10">The sequence shown here is derived from an EMBL/GenBank/DDBJ whole genome shotgun (WGS) entry which is preliminary data.</text>
</comment>
<evidence type="ECO:0000313" key="11">
    <source>
        <dbReference type="Proteomes" id="UP000005697"/>
    </source>
</evidence>
<dbReference type="EC" id="3.4.21.89" evidence="3"/>
<protein>
    <recommendedName>
        <fullName evidence="4">Signal peptidase I</fullName>
        <ecNumber evidence="3">3.4.21.89</ecNumber>
    </recommendedName>
    <alternativeName>
        <fullName evidence="6">Leader peptidase I</fullName>
    </alternativeName>
</protein>